<dbReference type="PANTHER" id="PTHR21198:SF2">
    <property type="entry name" value="GLUTAMATE RACEMASE"/>
    <property type="match status" value="1"/>
</dbReference>
<feature type="binding site" evidence="7">
    <location>
        <begin position="14"/>
        <end position="15"/>
    </location>
    <ligand>
        <name>substrate</name>
    </ligand>
</feature>
<evidence type="ECO:0000256" key="3">
    <source>
        <dbReference type="ARBA" id="ARBA00022960"/>
    </source>
</evidence>
<name>A0A7C3N4Q7_UNCW3</name>
<comment type="pathway">
    <text evidence="7">Cell wall biogenesis; peptidoglycan biosynthesis.</text>
</comment>
<dbReference type="PANTHER" id="PTHR21198">
    <property type="entry name" value="GLUTAMATE RACEMASE"/>
    <property type="match status" value="1"/>
</dbReference>
<dbReference type="FunFam" id="3.40.50.1860:FF:000001">
    <property type="entry name" value="Glutamate racemase"/>
    <property type="match status" value="1"/>
</dbReference>
<feature type="binding site" evidence="7">
    <location>
        <begin position="78"/>
        <end position="79"/>
    </location>
    <ligand>
        <name>substrate</name>
    </ligand>
</feature>
<dbReference type="Gene3D" id="3.40.50.1860">
    <property type="match status" value="2"/>
</dbReference>
<comment type="catalytic activity">
    <reaction evidence="1 7">
        <text>L-glutamate = D-glutamate</text>
        <dbReference type="Rhea" id="RHEA:12813"/>
        <dbReference type="ChEBI" id="CHEBI:29985"/>
        <dbReference type="ChEBI" id="CHEBI:29986"/>
        <dbReference type="EC" id="5.1.1.3"/>
    </reaction>
</comment>
<dbReference type="NCBIfam" id="TIGR00067">
    <property type="entry name" value="glut_race"/>
    <property type="match status" value="1"/>
</dbReference>
<comment type="function">
    <text evidence="7">Provides the (R)-glutamate required for cell wall biosynthesis.</text>
</comment>
<feature type="binding site" evidence="7">
    <location>
        <begin position="190"/>
        <end position="191"/>
    </location>
    <ligand>
        <name>substrate</name>
    </ligand>
</feature>
<evidence type="ECO:0000256" key="7">
    <source>
        <dbReference type="HAMAP-Rule" id="MF_00258"/>
    </source>
</evidence>
<proteinExistence type="inferred from homology"/>
<dbReference type="GO" id="GO:0008360">
    <property type="term" value="P:regulation of cell shape"/>
    <property type="evidence" value="ECO:0007669"/>
    <property type="project" value="UniProtKB-KW"/>
</dbReference>
<dbReference type="GO" id="GO:0071555">
    <property type="term" value="P:cell wall organization"/>
    <property type="evidence" value="ECO:0007669"/>
    <property type="project" value="UniProtKB-KW"/>
</dbReference>
<dbReference type="SUPFAM" id="SSF53681">
    <property type="entry name" value="Aspartate/glutamate racemase"/>
    <property type="match status" value="2"/>
</dbReference>
<dbReference type="InterPro" id="IPR015942">
    <property type="entry name" value="Asp/Glu/hydantoin_racemase"/>
</dbReference>
<dbReference type="AlphaFoldDB" id="A0A7C3N4Q7"/>
<comment type="similarity">
    <text evidence="7">Belongs to the aspartate/glutamate racemases family.</text>
</comment>
<dbReference type="GO" id="GO:0009252">
    <property type="term" value="P:peptidoglycan biosynthetic process"/>
    <property type="evidence" value="ECO:0007669"/>
    <property type="project" value="UniProtKB-UniRule"/>
</dbReference>
<evidence type="ECO:0000256" key="5">
    <source>
        <dbReference type="ARBA" id="ARBA00023235"/>
    </source>
</evidence>
<protein>
    <recommendedName>
        <fullName evidence="2 7">Glutamate racemase</fullName>
        <ecNumber evidence="2 7">5.1.1.3</ecNumber>
    </recommendedName>
</protein>
<dbReference type="InterPro" id="IPR001920">
    <property type="entry name" value="Asp/Glu_race"/>
</dbReference>
<evidence type="ECO:0000256" key="6">
    <source>
        <dbReference type="ARBA" id="ARBA00023316"/>
    </source>
</evidence>
<sequence>MRKNSQSKPIGIFDSGIGGLTVLKEVRKVLPNEDLIYFGDTARVPYGIKSVETIQKYAIQDANFLLQKDVKLIVVACNTVSSNAMDLLKSKYKNIPFVDVLIPNALYASQITNNLKIGVIGTPATIGSGSYRKVLKRFNPKIKVFSKMTPLLVPLAEEGFFKGDITRLVLKNYLSELINKNIDTLILGCTHYPLFEKEISKICGKKISIVNSALQTARTVKHILEDNGIENPKESTGDIKLYLSDIPANFSKIVYKFLKLDLKNRIEKVDIDKY</sequence>
<dbReference type="Pfam" id="PF01177">
    <property type="entry name" value="Asp_Glu_race"/>
    <property type="match status" value="1"/>
</dbReference>
<dbReference type="EC" id="5.1.1.3" evidence="2 7"/>
<reference evidence="8" key="1">
    <citation type="journal article" date="2020" name="mSystems">
        <title>Genome- and Community-Level Interaction Insights into Carbon Utilization and Element Cycling Functions of Hydrothermarchaeota in Hydrothermal Sediment.</title>
        <authorList>
            <person name="Zhou Z."/>
            <person name="Liu Y."/>
            <person name="Xu W."/>
            <person name="Pan J."/>
            <person name="Luo Z.H."/>
            <person name="Li M."/>
        </authorList>
    </citation>
    <scope>NUCLEOTIDE SEQUENCE [LARGE SCALE GENOMIC DNA]</scope>
    <source>
        <strain evidence="8">SpSt-464</strain>
    </source>
</reference>
<feature type="active site" description="Proton donor/acceptor" evidence="7">
    <location>
        <position position="77"/>
    </location>
</feature>
<evidence type="ECO:0000256" key="2">
    <source>
        <dbReference type="ARBA" id="ARBA00013090"/>
    </source>
</evidence>
<evidence type="ECO:0000256" key="4">
    <source>
        <dbReference type="ARBA" id="ARBA00022984"/>
    </source>
</evidence>
<feature type="active site" description="Proton donor/acceptor" evidence="7">
    <location>
        <position position="189"/>
    </location>
</feature>
<keyword evidence="6 7" id="KW-0961">Cell wall biogenesis/degradation</keyword>
<dbReference type="UniPathway" id="UPA00219"/>
<feature type="binding site" evidence="7">
    <location>
        <begin position="46"/>
        <end position="47"/>
    </location>
    <ligand>
        <name>substrate</name>
    </ligand>
</feature>
<dbReference type="InterPro" id="IPR004391">
    <property type="entry name" value="Glu_race"/>
</dbReference>
<keyword evidence="4 7" id="KW-0573">Peptidoglycan synthesis</keyword>
<evidence type="ECO:0000313" key="8">
    <source>
        <dbReference type="EMBL" id="HFK23177.1"/>
    </source>
</evidence>
<keyword evidence="5 7" id="KW-0413">Isomerase</keyword>
<accession>A0A7C3N4Q7</accession>
<gene>
    <name evidence="7" type="primary">murI</name>
    <name evidence="8" type="ORF">ENS15_00770</name>
</gene>
<dbReference type="GO" id="GO:0008881">
    <property type="term" value="F:glutamate racemase activity"/>
    <property type="evidence" value="ECO:0007669"/>
    <property type="project" value="UniProtKB-UniRule"/>
</dbReference>
<comment type="caution">
    <text evidence="8">The sequence shown here is derived from an EMBL/GenBank/DDBJ whole genome shotgun (WGS) entry which is preliminary data.</text>
</comment>
<dbReference type="HAMAP" id="MF_00258">
    <property type="entry name" value="Glu_racemase"/>
    <property type="match status" value="1"/>
</dbReference>
<dbReference type="EMBL" id="DSTT01000001">
    <property type="protein sequence ID" value="HFK23177.1"/>
    <property type="molecule type" value="Genomic_DNA"/>
</dbReference>
<keyword evidence="3 7" id="KW-0133">Cell shape</keyword>
<evidence type="ECO:0000256" key="1">
    <source>
        <dbReference type="ARBA" id="ARBA00001602"/>
    </source>
</evidence>
<organism evidence="8">
    <name type="scientific">candidate division WOR-3 bacterium</name>
    <dbReference type="NCBI Taxonomy" id="2052148"/>
    <lineage>
        <taxon>Bacteria</taxon>
        <taxon>Bacteria division WOR-3</taxon>
    </lineage>
</organism>